<proteinExistence type="predicted"/>
<evidence type="ECO:0000256" key="1">
    <source>
        <dbReference type="ARBA" id="ARBA00022741"/>
    </source>
</evidence>
<dbReference type="Pfam" id="PF00580">
    <property type="entry name" value="UvrD-helicase"/>
    <property type="match status" value="1"/>
</dbReference>
<dbReference type="GO" id="GO:0005524">
    <property type="term" value="F:ATP binding"/>
    <property type="evidence" value="ECO:0007669"/>
    <property type="project" value="UniProtKB-UniRule"/>
</dbReference>
<keyword evidence="2 5" id="KW-0378">Hydrolase</keyword>
<dbReference type="GO" id="GO:0003677">
    <property type="term" value="F:DNA binding"/>
    <property type="evidence" value="ECO:0007669"/>
    <property type="project" value="InterPro"/>
</dbReference>
<dbReference type="PANTHER" id="PTHR11070:SF45">
    <property type="entry name" value="DNA 3'-5' HELICASE"/>
    <property type="match status" value="1"/>
</dbReference>
<gene>
    <name evidence="7" type="ORF">UA74_21405</name>
</gene>
<evidence type="ECO:0000313" key="8">
    <source>
        <dbReference type="Proteomes" id="UP000185511"/>
    </source>
</evidence>
<dbReference type="GO" id="GO:0043138">
    <property type="term" value="F:3'-5' DNA helicase activity"/>
    <property type="evidence" value="ECO:0007669"/>
    <property type="project" value="TreeGrafter"/>
</dbReference>
<feature type="domain" description="UvrD-like helicase ATP-binding" evidence="6">
    <location>
        <begin position="250"/>
        <end position="522"/>
    </location>
</feature>
<dbReference type="GO" id="GO:0000725">
    <property type="term" value="P:recombinational repair"/>
    <property type="evidence" value="ECO:0007669"/>
    <property type="project" value="TreeGrafter"/>
</dbReference>
<evidence type="ECO:0000313" key="7">
    <source>
        <dbReference type="EMBL" id="APU16306.1"/>
    </source>
</evidence>
<organism evidence="7 8">
    <name type="scientific">Actinoalloteichus fjordicus</name>
    <dbReference type="NCBI Taxonomy" id="1612552"/>
    <lineage>
        <taxon>Bacteria</taxon>
        <taxon>Bacillati</taxon>
        <taxon>Actinomycetota</taxon>
        <taxon>Actinomycetes</taxon>
        <taxon>Pseudonocardiales</taxon>
        <taxon>Pseudonocardiaceae</taxon>
        <taxon>Actinoalloteichus</taxon>
    </lineage>
</organism>
<dbReference type="Proteomes" id="UP000185511">
    <property type="component" value="Chromosome"/>
</dbReference>
<keyword evidence="1 5" id="KW-0547">Nucleotide-binding</keyword>
<dbReference type="PANTHER" id="PTHR11070">
    <property type="entry name" value="UVRD / RECB / PCRA DNA HELICASE FAMILY MEMBER"/>
    <property type="match status" value="1"/>
</dbReference>
<dbReference type="RefSeq" id="WP_157434362.1">
    <property type="nucleotide sequence ID" value="NZ_CP016076.1"/>
</dbReference>
<dbReference type="InterPro" id="IPR014016">
    <property type="entry name" value="UvrD-like_ATP-bd"/>
</dbReference>
<feature type="binding site" evidence="5">
    <location>
        <begin position="271"/>
        <end position="278"/>
    </location>
    <ligand>
        <name>ATP</name>
        <dbReference type="ChEBI" id="CHEBI:30616"/>
    </ligand>
</feature>
<accession>A0AAC9LEP9</accession>
<dbReference type="InterPro" id="IPR027417">
    <property type="entry name" value="P-loop_NTPase"/>
</dbReference>
<evidence type="ECO:0000256" key="4">
    <source>
        <dbReference type="ARBA" id="ARBA00022840"/>
    </source>
</evidence>
<evidence type="ECO:0000256" key="5">
    <source>
        <dbReference type="PROSITE-ProRule" id="PRU00560"/>
    </source>
</evidence>
<dbReference type="KEGG" id="acad:UA74_21405"/>
<dbReference type="Gene3D" id="1.10.10.160">
    <property type="match status" value="1"/>
</dbReference>
<keyword evidence="3 5" id="KW-0347">Helicase</keyword>
<dbReference type="InterPro" id="IPR000212">
    <property type="entry name" value="DNA_helicase_UvrD/REP"/>
</dbReference>
<dbReference type="PROSITE" id="PS51198">
    <property type="entry name" value="UVRD_HELICASE_ATP_BIND"/>
    <property type="match status" value="1"/>
</dbReference>
<dbReference type="InterPro" id="IPR013986">
    <property type="entry name" value="DExx_box_DNA_helicase_dom_sf"/>
</dbReference>
<protein>
    <submittedName>
        <fullName evidence="7">UvrD-like helicase C-terminal domain/UvrD/REP helicase N-terminal domain</fullName>
    </submittedName>
</protein>
<evidence type="ECO:0000259" key="6">
    <source>
        <dbReference type="PROSITE" id="PS51198"/>
    </source>
</evidence>
<keyword evidence="8" id="KW-1185">Reference proteome</keyword>
<evidence type="ECO:0000256" key="2">
    <source>
        <dbReference type="ARBA" id="ARBA00022801"/>
    </source>
</evidence>
<keyword evidence="4 5" id="KW-0067">ATP-binding</keyword>
<reference evidence="8" key="1">
    <citation type="submission" date="2016-06" db="EMBL/GenBank/DDBJ databases">
        <title>Complete genome sequence of Actinoalloteichus fjordicus DSM 46855 (=ADI127-17), type strain of the new species Actinoalloteichus fjordicus.</title>
        <authorList>
            <person name="Ruckert C."/>
            <person name="Nouioui I."/>
            <person name="Willmese J."/>
            <person name="van Wezel G."/>
            <person name="Klenk H.-P."/>
            <person name="Kalinowski J."/>
            <person name="Zotchev S.B."/>
        </authorList>
    </citation>
    <scope>NUCLEOTIDE SEQUENCE [LARGE SCALE GENOMIC DNA]</scope>
    <source>
        <strain evidence="8">ADI127-7</strain>
    </source>
</reference>
<dbReference type="Gene3D" id="3.40.50.300">
    <property type="entry name" value="P-loop containing nucleotide triphosphate hydrolases"/>
    <property type="match status" value="2"/>
</dbReference>
<dbReference type="AlphaFoldDB" id="A0AAC9LEP9"/>
<dbReference type="GO" id="GO:0005829">
    <property type="term" value="C:cytosol"/>
    <property type="evidence" value="ECO:0007669"/>
    <property type="project" value="TreeGrafter"/>
</dbReference>
<dbReference type="SUPFAM" id="SSF52540">
    <property type="entry name" value="P-loop containing nucleoside triphosphate hydrolases"/>
    <property type="match status" value="1"/>
</dbReference>
<dbReference type="EMBL" id="CP016076">
    <property type="protein sequence ID" value="APU16306.1"/>
    <property type="molecule type" value="Genomic_DNA"/>
</dbReference>
<sequence length="697" mass="76097">MLIAFAHTRHYGRHRVHADAGVIRLAGKAQDAQLRRLMARLAELSIHHPPRPAWQRRVLSAFLARYALGWRLLLRRQPEAGRADALLIGPAGVFAVVFAAETAEPATGDRSSRRLPPGSPREQASVARHAEEAMAGIPVLGGRRLAGAAVRLVSIADSAAVDPPRSTGTLLSLDERTLDRLFTTDSPRLRRAEVQQIAEEAARRLPDHDLVSIVDEAPAPESDALFDADTAHEAARSRAVSGPFASWLTFLDSRQIALVERVYSGPARISGPAGTGKTVVALHRLARLARRSQGRLLFTTFVASLPKVHQRSFEQLAPEVADRVEFVSLHRWARRLLGERGRPPTEDQSAVENSLARAWSRLRADGLESLAPLGYWRTEIDRVIKGRGLTSLAQYQGVHRRGRRVALTPDQRAQVWALYEQYQRNLLDHGVHDYNDLLSAALAEIRRRPLDPPYSAVVVDEVQDVVLLGLRLLHALVGDQPNGLLLVGDGQQQVYAGGWRLSDAGIPVQGRGEILRTNYRNSAGVVDYARKVDAVNQVDDLDGAAGFALRDVVVAHPGGRVDHWAGPDHDFDPNLVAAVRAIPIDDAGDVAVLAATVAETRRMFRALADAGIAVSHLDRYDGTQTDTVKVGTVLRAKGLEFSSVFWALGTVGDVGLGDQVRRERAEQAERQRLVAATRARDYLWVGRVTAGDGPSAA</sequence>
<name>A0AAC9LEP9_9PSEU</name>
<evidence type="ECO:0000256" key="3">
    <source>
        <dbReference type="ARBA" id="ARBA00022806"/>
    </source>
</evidence>
<dbReference type="GO" id="GO:0016787">
    <property type="term" value="F:hydrolase activity"/>
    <property type="evidence" value="ECO:0007669"/>
    <property type="project" value="UniProtKB-UniRule"/>
</dbReference>